<gene>
    <name evidence="4" type="primary">mqnA</name>
    <name evidence="5" type="ordered locus">Sfum_3086</name>
</gene>
<accession>A0LMV7</accession>
<dbReference type="EMBL" id="CP000478">
    <property type="protein sequence ID" value="ABK18759.1"/>
    <property type="molecule type" value="Genomic_DNA"/>
</dbReference>
<dbReference type="UniPathway" id="UPA00079"/>
<keyword evidence="2 4" id="KW-0474">Menaquinone biosynthesis</keyword>
<comment type="similarity">
    <text evidence="4">Belongs to the MqnA/MqnD family. MqnA subfamily.</text>
</comment>
<dbReference type="CDD" id="cd13634">
    <property type="entry name" value="PBP2_Sco4506"/>
    <property type="match status" value="1"/>
</dbReference>
<dbReference type="HAMAP" id="MF_00995">
    <property type="entry name" value="MqnA"/>
    <property type="match status" value="1"/>
</dbReference>
<dbReference type="RefSeq" id="WP_011699884.1">
    <property type="nucleotide sequence ID" value="NC_008554.1"/>
</dbReference>
<dbReference type="KEGG" id="sfu:Sfum_3086"/>
<organism evidence="5 6">
    <name type="scientific">Syntrophobacter fumaroxidans (strain DSM 10017 / MPOB)</name>
    <dbReference type="NCBI Taxonomy" id="335543"/>
    <lineage>
        <taxon>Bacteria</taxon>
        <taxon>Pseudomonadati</taxon>
        <taxon>Thermodesulfobacteriota</taxon>
        <taxon>Syntrophobacteria</taxon>
        <taxon>Syntrophobacterales</taxon>
        <taxon>Syntrophobacteraceae</taxon>
        <taxon>Syntrophobacter</taxon>
    </lineage>
</organism>
<dbReference type="OrthoDB" id="9810112at2"/>
<name>A0LMV7_SYNFM</name>
<dbReference type="GO" id="GO:0009234">
    <property type="term" value="P:menaquinone biosynthetic process"/>
    <property type="evidence" value="ECO:0007669"/>
    <property type="project" value="UniProtKB-UniRule"/>
</dbReference>
<dbReference type="InterPro" id="IPR030868">
    <property type="entry name" value="MqnA"/>
</dbReference>
<dbReference type="Pfam" id="PF02621">
    <property type="entry name" value="VitK2_biosynth"/>
    <property type="match status" value="1"/>
</dbReference>
<evidence type="ECO:0000256" key="2">
    <source>
        <dbReference type="ARBA" id="ARBA00022428"/>
    </source>
</evidence>
<proteinExistence type="inferred from homology"/>
<comment type="pathway">
    <text evidence="1 4">Quinol/quinone metabolism; menaquinone biosynthesis.</text>
</comment>
<evidence type="ECO:0000256" key="1">
    <source>
        <dbReference type="ARBA" id="ARBA00004863"/>
    </source>
</evidence>
<dbReference type="eggNOG" id="COG1427">
    <property type="taxonomic scope" value="Bacteria"/>
</dbReference>
<evidence type="ECO:0000256" key="3">
    <source>
        <dbReference type="ARBA" id="ARBA00023239"/>
    </source>
</evidence>
<dbReference type="InParanoid" id="A0LMV7"/>
<dbReference type="PANTHER" id="PTHR37690">
    <property type="entry name" value="CHORISMATE DEHYDRATASE"/>
    <property type="match status" value="1"/>
</dbReference>
<dbReference type="Gene3D" id="3.40.190.10">
    <property type="entry name" value="Periplasmic binding protein-like II"/>
    <property type="match status" value="2"/>
</dbReference>
<dbReference type="AlphaFoldDB" id="A0LMV7"/>
<reference evidence="5 6" key="1">
    <citation type="submission" date="2006-10" db="EMBL/GenBank/DDBJ databases">
        <title>Complete sequence of Syntrophobacter fumaroxidans MPOB.</title>
        <authorList>
            <consortium name="US DOE Joint Genome Institute"/>
            <person name="Copeland A."/>
            <person name="Lucas S."/>
            <person name="Lapidus A."/>
            <person name="Barry K."/>
            <person name="Detter J.C."/>
            <person name="Glavina del Rio T."/>
            <person name="Hammon N."/>
            <person name="Israni S."/>
            <person name="Pitluck S."/>
            <person name="Goltsman E.G."/>
            <person name="Martinez M."/>
            <person name="Schmutz J."/>
            <person name="Larimer F."/>
            <person name="Land M."/>
            <person name="Hauser L."/>
            <person name="Kyrpides N."/>
            <person name="Kim E."/>
            <person name="Boone D.R."/>
            <person name="Brockman F."/>
            <person name="Culley D."/>
            <person name="Ferry J."/>
            <person name="Gunsalus R."/>
            <person name="McInerney M.J."/>
            <person name="Morrison M."/>
            <person name="Plugge C."/>
            <person name="Rohlin L."/>
            <person name="Scholten J."/>
            <person name="Sieber J."/>
            <person name="Stams A.J.M."/>
            <person name="Worm P."/>
            <person name="Henstra A.M."/>
            <person name="Richardson P."/>
        </authorList>
    </citation>
    <scope>NUCLEOTIDE SEQUENCE [LARGE SCALE GENOMIC DNA]</scope>
    <source>
        <strain evidence="6">DSM 10017 / MPOB</strain>
    </source>
</reference>
<dbReference type="STRING" id="335543.Sfum_3086"/>
<keyword evidence="3 4" id="KW-0456">Lyase</keyword>
<evidence type="ECO:0000256" key="4">
    <source>
        <dbReference type="HAMAP-Rule" id="MF_00995"/>
    </source>
</evidence>
<comment type="catalytic activity">
    <reaction evidence="4">
        <text>chorismate = 3-[(1-carboxyvinyl)-oxy]benzoate + H2O</text>
        <dbReference type="Rhea" id="RHEA:40051"/>
        <dbReference type="ChEBI" id="CHEBI:15377"/>
        <dbReference type="ChEBI" id="CHEBI:29748"/>
        <dbReference type="ChEBI" id="CHEBI:76981"/>
        <dbReference type="EC" id="4.2.1.151"/>
    </reaction>
</comment>
<evidence type="ECO:0000313" key="6">
    <source>
        <dbReference type="Proteomes" id="UP000001784"/>
    </source>
</evidence>
<sequence>MGQSSRTRLRLGRISYLNVLPIYYPLESGIIAHPFEIVPGTPACLNGLMADGRLDLSVVSSIEYARHPDRYFIVPDLSISCFGPVKSVLLLSRRPWTELEGESILVSSQSHTSIALLRILFAFQHGMHVRLVPGDCTEALARRDSPAAFLAIGDEALRLKTVEGYPYCCDLGEAWTRWTGLPFVFALWVVQRNAVDKGAGEIPVGMGALAAAKQWGCSHLDTICAEALRKGILRKEELEEYYRMLGYNLDGNEQSGLERFFGYLPQIGEVPEAPRLELFSPLASVA</sequence>
<protein>
    <recommendedName>
        <fullName evidence="4">Chorismate dehydratase</fullName>
        <ecNumber evidence="4">4.2.1.151</ecNumber>
    </recommendedName>
    <alternativeName>
        <fullName evidence="4">Menaquinone biosynthetic enzyme MqnA</fullName>
    </alternativeName>
</protein>
<comment type="function">
    <text evidence="4">Catalyzes the dehydration of chorismate into 3-[(1-carboxyvinyl)oxy]benzoate, a step in the biosynthesis of menaquinone (MK, vitamin K2).</text>
</comment>
<dbReference type="InterPro" id="IPR003773">
    <property type="entry name" value="Menaquinone_biosynth"/>
</dbReference>
<dbReference type="PANTHER" id="PTHR37690:SF1">
    <property type="entry name" value="CHORISMATE DEHYDRATASE"/>
    <property type="match status" value="1"/>
</dbReference>
<dbReference type="Proteomes" id="UP000001784">
    <property type="component" value="Chromosome"/>
</dbReference>
<dbReference type="EC" id="4.2.1.151" evidence="4"/>
<keyword evidence="6" id="KW-1185">Reference proteome</keyword>
<dbReference type="SUPFAM" id="SSF53850">
    <property type="entry name" value="Periplasmic binding protein-like II"/>
    <property type="match status" value="1"/>
</dbReference>
<dbReference type="HOGENOM" id="CLU_059898_0_0_7"/>
<dbReference type="GO" id="GO:0016836">
    <property type="term" value="F:hydro-lyase activity"/>
    <property type="evidence" value="ECO:0007669"/>
    <property type="project" value="UniProtKB-UniRule"/>
</dbReference>
<evidence type="ECO:0000313" key="5">
    <source>
        <dbReference type="EMBL" id="ABK18759.1"/>
    </source>
</evidence>